<feature type="transmembrane region" description="Helical" evidence="1">
    <location>
        <begin position="139"/>
        <end position="158"/>
    </location>
</feature>
<sequence>MTIRKLRFASITYLLLPNFIFFYSWTQFPINIAGILLLTYLLREDFKDTSFCKTDQLGLGDLIVLATTGIILALISGTAGLCYQTADYWCHNAKFHELFSQEWPIRIPAAGPVVSYYYGYYLVPALYFKIVGGISETFIFLWTAAGLSLGIAWLYLVLKRKIWFVLPVICVGDLPRLINNLFQKLSIRLYEYADFGIEHWSAFENLFWVPNQVIPSLITAGMLTYIIKNRLKLNLIIFPLSLTFWWAIFPAFTCSVLVGVLLFKELISNPTQIKWNSIIKNITLPGMIVVSILIFFLSHQSTPISGLIWNFRTNYQDLISEYLSNILLNVVIISIAYICLNKSTLNVLNPFPLVISLLLAIILPSYRIGKVNDFLFRGMIPLLIIMGLYIYYPLTLLTFRKTWHILRHSYFTLFIILTLSAGSLIAIGRIWRAATNNLLVSYVRDDAPRFSPIPYDAYDNVYEVLRDRWSQQEANQYLGKADSLYEKYIAP</sequence>
<keyword evidence="3" id="KW-1185">Reference proteome</keyword>
<comment type="caution">
    <text evidence="2">The sequence shown here is derived from an EMBL/GenBank/DDBJ whole genome shotgun (WGS) entry which is preliminary data.</text>
</comment>
<feature type="transmembrane region" description="Helical" evidence="1">
    <location>
        <begin position="62"/>
        <end position="83"/>
    </location>
</feature>
<feature type="transmembrane region" description="Helical" evidence="1">
    <location>
        <begin position="378"/>
        <end position="399"/>
    </location>
</feature>
<feature type="transmembrane region" description="Helical" evidence="1">
    <location>
        <begin position="20"/>
        <end position="42"/>
    </location>
</feature>
<dbReference type="EMBL" id="JAASQJ010000007">
    <property type="protein sequence ID" value="NIJ55965.1"/>
    <property type="molecule type" value="Genomic_DNA"/>
</dbReference>
<keyword evidence="1" id="KW-1133">Transmembrane helix</keyword>
<evidence type="ECO:0000313" key="2">
    <source>
        <dbReference type="EMBL" id="NIJ55965.1"/>
    </source>
</evidence>
<dbReference type="Proteomes" id="UP001179181">
    <property type="component" value="Unassembled WGS sequence"/>
</dbReference>
<evidence type="ECO:0000313" key="3">
    <source>
        <dbReference type="Proteomes" id="UP001179181"/>
    </source>
</evidence>
<feature type="transmembrane region" description="Helical" evidence="1">
    <location>
        <begin position="284"/>
        <end position="302"/>
    </location>
</feature>
<feature type="transmembrane region" description="Helical" evidence="1">
    <location>
        <begin position="322"/>
        <end position="340"/>
    </location>
</feature>
<reference evidence="2 3" key="1">
    <citation type="submission" date="2020-03" db="EMBL/GenBank/DDBJ databases">
        <title>Genomic Encyclopedia of Type Strains, Phase IV (KMG-IV): sequencing the most valuable type-strain genomes for metagenomic binning, comparative biology and taxonomic classification.</title>
        <authorList>
            <person name="Goeker M."/>
        </authorList>
    </citation>
    <scope>NUCLEOTIDE SEQUENCE [LARGE SCALE GENOMIC DNA]</scope>
    <source>
        <strain evidence="2 3">DSM 102865</strain>
    </source>
</reference>
<dbReference type="RefSeq" id="WP_167276669.1">
    <property type="nucleotide sequence ID" value="NZ_JAASQJ010000007.1"/>
</dbReference>
<feature type="transmembrane region" description="Helical" evidence="1">
    <location>
        <begin position="411"/>
        <end position="431"/>
    </location>
</feature>
<evidence type="ECO:0000256" key="1">
    <source>
        <dbReference type="SAM" id="Phobius"/>
    </source>
</evidence>
<keyword evidence="1" id="KW-0472">Membrane</keyword>
<gene>
    <name evidence="2" type="ORF">FHS68_005160</name>
</gene>
<protein>
    <submittedName>
        <fullName evidence="2">Uncharacterized protein</fullName>
    </submittedName>
</protein>
<proteinExistence type="predicted"/>
<accession>A0ABX0UVV6</accession>
<feature type="transmembrane region" description="Helical" evidence="1">
    <location>
        <begin position="206"/>
        <end position="227"/>
    </location>
</feature>
<keyword evidence="1" id="KW-0812">Transmembrane</keyword>
<name>A0ABX0UVV6_9BACT</name>
<feature type="transmembrane region" description="Helical" evidence="1">
    <location>
        <begin position="347"/>
        <end position="366"/>
    </location>
</feature>
<organism evidence="2 3">
    <name type="scientific">Dyadobacter arcticus</name>
    <dbReference type="NCBI Taxonomy" id="1078754"/>
    <lineage>
        <taxon>Bacteria</taxon>
        <taxon>Pseudomonadati</taxon>
        <taxon>Bacteroidota</taxon>
        <taxon>Cytophagia</taxon>
        <taxon>Cytophagales</taxon>
        <taxon>Spirosomataceae</taxon>
        <taxon>Dyadobacter</taxon>
    </lineage>
</organism>
<feature type="transmembrane region" description="Helical" evidence="1">
    <location>
        <begin position="233"/>
        <end position="263"/>
    </location>
</feature>